<dbReference type="AlphaFoldDB" id="A0A2Z7BLS9"/>
<name>A0A2Z7BLS9_9LAMI</name>
<evidence type="ECO:0000313" key="2">
    <source>
        <dbReference type="Proteomes" id="UP000250235"/>
    </source>
</evidence>
<gene>
    <name evidence="1" type="ORF">F511_32921</name>
</gene>
<evidence type="ECO:0000313" key="1">
    <source>
        <dbReference type="EMBL" id="KZV35501.1"/>
    </source>
</evidence>
<proteinExistence type="predicted"/>
<dbReference type="EMBL" id="KV004566">
    <property type="protein sequence ID" value="KZV35501.1"/>
    <property type="molecule type" value="Genomic_DNA"/>
</dbReference>
<accession>A0A2Z7BLS9</accession>
<protein>
    <submittedName>
        <fullName evidence="1">Uncharacterized protein</fullName>
    </submittedName>
</protein>
<reference evidence="1 2" key="1">
    <citation type="journal article" date="2015" name="Proc. Natl. Acad. Sci. U.S.A.">
        <title>The resurrection genome of Boea hygrometrica: A blueprint for survival of dehydration.</title>
        <authorList>
            <person name="Xiao L."/>
            <person name="Yang G."/>
            <person name="Zhang L."/>
            <person name="Yang X."/>
            <person name="Zhao S."/>
            <person name="Ji Z."/>
            <person name="Zhou Q."/>
            <person name="Hu M."/>
            <person name="Wang Y."/>
            <person name="Chen M."/>
            <person name="Xu Y."/>
            <person name="Jin H."/>
            <person name="Xiao X."/>
            <person name="Hu G."/>
            <person name="Bao F."/>
            <person name="Hu Y."/>
            <person name="Wan P."/>
            <person name="Li L."/>
            <person name="Deng X."/>
            <person name="Kuang T."/>
            <person name="Xiang C."/>
            <person name="Zhu J.K."/>
            <person name="Oliver M.J."/>
            <person name="He Y."/>
        </authorList>
    </citation>
    <scope>NUCLEOTIDE SEQUENCE [LARGE SCALE GENOMIC DNA]</scope>
    <source>
        <strain evidence="2">cv. XS01</strain>
    </source>
</reference>
<dbReference type="Proteomes" id="UP000250235">
    <property type="component" value="Unassembled WGS sequence"/>
</dbReference>
<organism evidence="1 2">
    <name type="scientific">Dorcoceras hygrometricum</name>
    <dbReference type="NCBI Taxonomy" id="472368"/>
    <lineage>
        <taxon>Eukaryota</taxon>
        <taxon>Viridiplantae</taxon>
        <taxon>Streptophyta</taxon>
        <taxon>Embryophyta</taxon>
        <taxon>Tracheophyta</taxon>
        <taxon>Spermatophyta</taxon>
        <taxon>Magnoliopsida</taxon>
        <taxon>eudicotyledons</taxon>
        <taxon>Gunneridae</taxon>
        <taxon>Pentapetalae</taxon>
        <taxon>asterids</taxon>
        <taxon>lamiids</taxon>
        <taxon>Lamiales</taxon>
        <taxon>Gesneriaceae</taxon>
        <taxon>Didymocarpoideae</taxon>
        <taxon>Trichosporeae</taxon>
        <taxon>Loxocarpinae</taxon>
        <taxon>Dorcoceras</taxon>
    </lineage>
</organism>
<sequence>MTSALLFERNQKSAEAQELLSAVMTSAYLVEKATSSNDDRNDDVLDLRGNQQMATVEWNQQKASTSSWCLELAIAKRCRSNKLARQRFAFALRFSRWFRAKYQQVQHSRETSRLDDVIISIGRSWWQQP</sequence>
<keyword evidence="2" id="KW-1185">Reference proteome</keyword>